<feature type="chain" id="PRO_5002965889" evidence="1">
    <location>
        <begin position="20"/>
        <end position="110"/>
    </location>
</feature>
<evidence type="ECO:0000256" key="1">
    <source>
        <dbReference type="SAM" id="SignalP"/>
    </source>
</evidence>
<dbReference type="Gene3D" id="1.10.1740.120">
    <property type="match status" value="1"/>
</dbReference>
<dbReference type="OrthoDB" id="10498099at2759"/>
<evidence type="ECO:0000313" key="3">
    <source>
        <dbReference type="EMBL" id="EER44433.1"/>
    </source>
</evidence>
<organism evidence="3 4">
    <name type="scientific">Ajellomyces capsulatus (strain H143)</name>
    <name type="common">Darling's disease fungus</name>
    <name type="synonym">Histoplasma capsulatum</name>
    <dbReference type="NCBI Taxonomy" id="544712"/>
    <lineage>
        <taxon>Eukaryota</taxon>
        <taxon>Fungi</taxon>
        <taxon>Dikarya</taxon>
        <taxon>Ascomycota</taxon>
        <taxon>Pezizomycotina</taxon>
        <taxon>Eurotiomycetes</taxon>
        <taxon>Eurotiomycetidae</taxon>
        <taxon>Onygenales</taxon>
        <taxon>Ajellomycetaceae</taxon>
        <taxon>Histoplasma</taxon>
    </lineage>
</organism>
<dbReference type="Proteomes" id="UP000002624">
    <property type="component" value="Unassembled WGS sequence"/>
</dbReference>
<sequence>MLFSKVIAPAFILLGTASAAPGGLVPENASKRDQPSVGDAFDKYNEAVKVFTQLSSAANCDWPACLSSLSASSAACIAAIGELGLDIPLDLACAATATTSATQACKGCLW</sequence>
<dbReference type="STRING" id="544712.C6H3B8"/>
<evidence type="ECO:0000259" key="2">
    <source>
        <dbReference type="Pfam" id="PF12192"/>
    </source>
</evidence>
<dbReference type="HOGENOM" id="CLU_2170308_0_0_1"/>
<dbReference type="SMR" id="C6H3B8"/>
<dbReference type="InterPro" id="IPR022013">
    <property type="entry name" value="CBP"/>
</dbReference>
<reference evidence="4" key="1">
    <citation type="submission" date="2009-05" db="EMBL/GenBank/DDBJ databases">
        <title>The genome sequence of Ajellomyces capsulatus strain H143.</title>
        <authorList>
            <person name="Champion M."/>
            <person name="Cuomo C.A."/>
            <person name="Ma L.-J."/>
            <person name="Henn M.R."/>
            <person name="Sil A."/>
            <person name="Goldman B."/>
            <person name="Young S.K."/>
            <person name="Kodira C.D."/>
            <person name="Zeng Q."/>
            <person name="Koehrsen M."/>
            <person name="Alvarado L."/>
            <person name="Berlin A.M."/>
            <person name="Borenstein D."/>
            <person name="Chen Z."/>
            <person name="Engels R."/>
            <person name="Freedman E."/>
            <person name="Gellesch M."/>
            <person name="Goldberg J."/>
            <person name="Griggs A."/>
            <person name="Gujja S."/>
            <person name="Heiman D.I."/>
            <person name="Hepburn T.A."/>
            <person name="Howarth C."/>
            <person name="Jen D."/>
            <person name="Larson L."/>
            <person name="Lewis B."/>
            <person name="Mehta T."/>
            <person name="Park D."/>
            <person name="Pearson M."/>
            <person name="Roberts A."/>
            <person name="Saif S."/>
            <person name="Shea T.D."/>
            <person name="Shenoy N."/>
            <person name="Sisk P."/>
            <person name="Stolte C."/>
            <person name="Sykes S."/>
            <person name="Walk T."/>
            <person name="White J."/>
            <person name="Yandava C."/>
            <person name="Klein B."/>
            <person name="McEwen J.G."/>
            <person name="Puccia R."/>
            <person name="Goldman G.H."/>
            <person name="Felipe M.S."/>
            <person name="Nino-Vega G."/>
            <person name="San-Blas G."/>
            <person name="Taylor J.W."/>
            <person name="Mendoza L."/>
            <person name="Galagan J.E."/>
            <person name="Nusbaum C."/>
            <person name="Birren B.W."/>
        </authorList>
    </citation>
    <scope>NUCLEOTIDE SEQUENCE [LARGE SCALE GENOMIC DNA]</scope>
    <source>
        <strain evidence="4">H143</strain>
    </source>
</reference>
<dbReference type="Pfam" id="PF12192">
    <property type="entry name" value="CBP"/>
    <property type="match status" value="1"/>
</dbReference>
<gene>
    <name evidence="3" type="ORF">HCDG_00012</name>
</gene>
<dbReference type="AlphaFoldDB" id="C6H3B8"/>
<feature type="domain" description="Fungal calcium binding protein" evidence="2">
    <location>
        <begin position="33"/>
        <end position="108"/>
    </location>
</feature>
<keyword evidence="1" id="KW-0732">Signal</keyword>
<evidence type="ECO:0000313" key="4">
    <source>
        <dbReference type="Proteomes" id="UP000002624"/>
    </source>
</evidence>
<dbReference type="EMBL" id="GG692419">
    <property type="protein sequence ID" value="EER44433.1"/>
    <property type="molecule type" value="Genomic_DNA"/>
</dbReference>
<name>C6H3B8_AJECH</name>
<proteinExistence type="predicted"/>
<feature type="signal peptide" evidence="1">
    <location>
        <begin position="1"/>
        <end position="19"/>
    </location>
</feature>
<accession>C6H3B8</accession>
<dbReference type="VEuPathDB" id="FungiDB:HCDG_00012"/>
<protein>
    <submittedName>
        <fullName evidence="3">Calcium-binding protein</fullName>
    </submittedName>
</protein>